<accession>A0A5B7GML1</accession>
<proteinExistence type="predicted"/>
<protein>
    <submittedName>
        <fullName evidence="1">Uncharacterized protein</fullName>
    </submittedName>
</protein>
<dbReference type="EMBL" id="VSRR010015968">
    <property type="protein sequence ID" value="MPC58753.1"/>
    <property type="molecule type" value="Genomic_DNA"/>
</dbReference>
<dbReference type="Proteomes" id="UP000324222">
    <property type="component" value="Unassembled WGS sequence"/>
</dbReference>
<dbReference type="AlphaFoldDB" id="A0A5B7GML1"/>
<keyword evidence="2" id="KW-1185">Reference proteome</keyword>
<sequence length="39" mass="4302">MPLQCLLTPAFPYPLSLIPLPPIRSLAQRRPASAPFSLK</sequence>
<organism evidence="1 2">
    <name type="scientific">Portunus trituberculatus</name>
    <name type="common">Swimming crab</name>
    <name type="synonym">Neptunus trituberculatus</name>
    <dbReference type="NCBI Taxonomy" id="210409"/>
    <lineage>
        <taxon>Eukaryota</taxon>
        <taxon>Metazoa</taxon>
        <taxon>Ecdysozoa</taxon>
        <taxon>Arthropoda</taxon>
        <taxon>Crustacea</taxon>
        <taxon>Multicrustacea</taxon>
        <taxon>Malacostraca</taxon>
        <taxon>Eumalacostraca</taxon>
        <taxon>Eucarida</taxon>
        <taxon>Decapoda</taxon>
        <taxon>Pleocyemata</taxon>
        <taxon>Brachyura</taxon>
        <taxon>Eubrachyura</taxon>
        <taxon>Portunoidea</taxon>
        <taxon>Portunidae</taxon>
        <taxon>Portuninae</taxon>
        <taxon>Portunus</taxon>
    </lineage>
</organism>
<evidence type="ECO:0000313" key="1">
    <source>
        <dbReference type="EMBL" id="MPC58753.1"/>
    </source>
</evidence>
<gene>
    <name evidence="1" type="ORF">E2C01_052762</name>
</gene>
<comment type="caution">
    <text evidence="1">The sequence shown here is derived from an EMBL/GenBank/DDBJ whole genome shotgun (WGS) entry which is preliminary data.</text>
</comment>
<evidence type="ECO:0000313" key="2">
    <source>
        <dbReference type="Proteomes" id="UP000324222"/>
    </source>
</evidence>
<reference evidence="1 2" key="1">
    <citation type="submission" date="2019-05" db="EMBL/GenBank/DDBJ databases">
        <title>Another draft genome of Portunus trituberculatus and its Hox gene families provides insights of decapod evolution.</title>
        <authorList>
            <person name="Jeong J.-H."/>
            <person name="Song I."/>
            <person name="Kim S."/>
            <person name="Choi T."/>
            <person name="Kim D."/>
            <person name="Ryu S."/>
            <person name="Kim W."/>
        </authorList>
    </citation>
    <scope>NUCLEOTIDE SEQUENCE [LARGE SCALE GENOMIC DNA]</scope>
    <source>
        <tissue evidence="1">Muscle</tissue>
    </source>
</reference>
<name>A0A5B7GML1_PORTR</name>